<dbReference type="PANTHER" id="PTHR28291:SF1">
    <property type="entry name" value="CTD KINASE SUBUNIT GAMMA"/>
    <property type="match status" value="1"/>
</dbReference>
<feature type="compositionally biased region" description="Basic and acidic residues" evidence="1">
    <location>
        <begin position="266"/>
        <end position="275"/>
    </location>
</feature>
<feature type="compositionally biased region" description="Polar residues" evidence="1">
    <location>
        <begin position="406"/>
        <end position="422"/>
    </location>
</feature>
<dbReference type="EMBL" id="JADGJQ010000047">
    <property type="protein sequence ID" value="KAJ3175838.1"/>
    <property type="molecule type" value="Genomic_DNA"/>
</dbReference>
<organism evidence="2 3">
    <name type="scientific">Geranomyces variabilis</name>
    <dbReference type="NCBI Taxonomy" id="109894"/>
    <lineage>
        <taxon>Eukaryota</taxon>
        <taxon>Fungi</taxon>
        <taxon>Fungi incertae sedis</taxon>
        <taxon>Chytridiomycota</taxon>
        <taxon>Chytridiomycota incertae sedis</taxon>
        <taxon>Chytridiomycetes</taxon>
        <taxon>Spizellomycetales</taxon>
        <taxon>Powellomycetaceae</taxon>
        <taxon>Geranomyces</taxon>
    </lineage>
</organism>
<feature type="compositionally biased region" description="Low complexity" evidence="1">
    <location>
        <begin position="356"/>
        <end position="369"/>
    </location>
</feature>
<feature type="region of interest" description="Disordered" evidence="1">
    <location>
        <begin position="263"/>
        <end position="284"/>
    </location>
</feature>
<dbReference type="InterPro" id="IPR042326">
    <property type="entry name" value="Ctk3"/>
</dbReference>
<feature type="region of interest" description="Disordered" evidence="1">
    <location>
        <begin position="299"/>
        <end position="525"/>
    </location>
</feature>
<evidence type="ECO:0000256" key="1">
    <source>
        <dbReference type="SAM" id="MobiDB-lite"/>
    </source>
</evidence>
<proteinExistence type="predicted"/>
<feature type="compositionally biased region" description="Low complexity" evidence="1">
    <location>
        <begin position="331"/>
        <end position="348"/>
    </location>
</feature>
<accession>A0AAD5THK7</accession>
<comment type="caution">
    <text evidence="2">The sequence shown here is derived from an EMBL/GenBank/DDBJ whole genome shotgun (WGS) entry which is preliminary data.</text>
</comment>
<feature type="compositionally biased region" description="Low complexity" evidence="1">
    <location>
        <begin position="382"/>
        <end position="393"/>
    </location>
</feature>
<dbReference type="GO" id="GO:0032786">
    <property type="term" value="P:positive regulation of DNA-templated transcription, elongation"/>
    <property type="evidence" value="ECO:0007669"/>
    <property type="project" value="InterPro"/>
</dbReference>
<evidence type="ECO:0000313" key="2">
    <source>
        <dbReference type="EMBL" id="KAJ3175838.1"/>
    </source>
</evidence>
<reference evidence="2" key="1">
    <citation type="submission" date="2020-05" db="EMBL/GenBank/DDBJ databases">
        <title>Phylogenomic resolution of chytrid fungi.</title>
        <authorList>
            <person name="Stajich J.E."/>
            <person name="Amses K."/>
            <person name="Simmons R."/>
            <person name="Seto K."/>
            <person name="Myers J."/>
            <person name="Bonds A."/>
            <person name="Quandt C.A."/>
            <person name="Barry K."/>
            <person name="Liu P."/>
            <person name="Grigoriev I."/>
            <person name="Longcore J.E."/>
            <person name="James T.Y."/>
        </authorList>
    </citation>
    <scope>NUCLEOTIDE SEQUENCE</scope>
    <source>
        <strain evidence="2">JEL0379</strain>
    </source>
</reference>
<dbReference type="Proteomes" id="UP001212152">
    <property type="component" value="Unassembled WGS sequence"/>
</dbReference>
<sequence>MSSSALDEGGEPPDLAAYLATELEQSWTDADVVRVRDKLMTTYGSDADEFYALMMHKLEDHRVQMFARMNILFIFDKFCVMSAEREEQRRQAARRNGNGSAHHVEEKDADYERAWSQYRGVYTKMQTDLEKIVFLVLEISAGPEPPNRRPNSNVTWTKKILEGWARRELFPNDVLTAIEARIKDAMDLDWDANDSQAHKYDDEKMDRRMDADRERQKKDKEDFFVQRALPPLSAVSDAWFITMDSTDGHVLDVSEYWATASNPLSEQERERMHRENSKKHFAGRMECYDASLRRRLQPEPQPLTQDGAPPLPLPPQFAPPHPGPAPPPGRYAPSRPTPRQSAESSPHSSYPPPPFRRSGSPPSSYGSSQYPPPLHPSRGRSRSPGYGSSGYPDSQPPQPHYHPGSGYQTPQPVYSRSNSQLQIPPHGPPPYQHSQPQYTHSEPPPAPYSHLQQQQQPRHAPQYRPPPHGGVPHGQPAYGGSGGPPPPPPNSAYHDSSQHSQPPGRPYQHPNYPPRYQSRSGSGTY</sequence>
<name>A0AAD5THK7_9FUNG</name>
<evidence type="ECO:0000313" key="3">
    <source>
        <dbReference type="Proteomes" id="UP001212152"/>
    </source>
</evidence>
<dbReference type="PANTHER" id="PTHR28291">
    <property type="entry name" value="CTD KINASE SUBUNIT GAMMA"/>
    <property type="match status" value="1"/>
</dbReference>
<gene>
    <name evidence="2" type="ORF">HDU87_005666</name>
</gene>
<dbReference type="GO" id="GO:0070692">
    <property type="term" value="C:CTDK-1 complex"/>
    <property type="evidence" value="ECO:0007669"/>
    <property type="project" value="InterPro"/>
</dbReference>
<feature type="compositionally biased region" description="Pro residues" evidence="1">
    <location>
        <begin position="309"/>
        <end position="330"/>
    </location>
</feature>
<keyword evidence="3" id="KW-1185">Reference proteome</keyword>
<feature type="compositionally biased region" description="Low complexity" evidence="1">
    <location>
        <begin position="448"/>
        <end position="462"/>
    </location>
</feature>
<dbReference type="PRINTS" id="PR01217">
    <property type="entry name" value="PRICHEXTENSN"/>
</dbReference>
<dbReference type="AlphaFoldDB" id="A0AAD5THK7"/>
<dbReference type="GO" id="GO:0045943">
    <property type="term" value="P:positive regulation of transcription by RNA polymerase I"/>
    <property type="evidence" value="ECO:0007669"/>
    <property type="project" value="TreeGrafter"/>
</dbReference>
<protein>
    <submittedName>
        <fullName evidence="2">Uncharacterized protein</fullName>
    </submittedName>
</protein>